<evidence type="ECO:0000313" key="5">
    <source>
        <dbReference type="Proteomes" id="UP000515125"/>
    </source>
</evidence>
<reference evidence="6" key="1">
    <citation type="submission" date="2025-08" db="UniProtKB">
        <authorList>
            <consortium name="RefSeq"/>
        </authorList>
    </citation>
    <scope>IDENTIFICATION</scope>
</reference>
<comment type="subcellular location">
    <subcellularLocation>
        <location evidence="1">Endoplasmic reticulum</location>
    </subcellularLocation>
</comment>
<organism evidence="5 6">
    <name type="scientific">Cyclospora cayetanensis</name>
    <dbReference type="NCBI Taxonomy" id="88456"/>
    <lineage>
        <taxon>Eukaryota</taxon>
        <taxon>Sar</taxon>
        <taxon>Alveolata</taxon>
        <taxon>Apicomplexa</taxon>
        <taxon>Conoidasida</taxon>
        <taxon>Coccidia</taxon>
        <taxon>Eucoccidiorida</taxon>
        <taxon>Eimeriorina</taxon>
        <taxon>Eimeriidae</taxon>
        <taxon>Cyclospora</taxon>
    </lineage>
</organism>
<dbReference type="Proteomes" id="UP000515125">
    <property type="component" value="Unplaced"/>
</dbReference>
<dbReference type="PANTHER" id="PTHR43899">
    <property type="entry name" value="RH59310P"/>
    <property type="match status" value="1"/>
</dbReference>
<evidence type="ECO:0000256" key="2">
    <source>
        <dbReference type="ARBA" id="ARBA00006484"/>
    </source>
</evidence>
<dbReference type="RefSeq" id="XP_026190371.1">
    <property type="nucleotide sequence ID" value="XM_026334586.1"/>
</dbReference>
<comment type="similarity">
    <text evidence="2">Belongs to the short-chain dehydrogenases/reductases (SDR) family.</text>
</comment>
<evidence type="ECO:0000313" key="6">
    <source>
        <dbReference type="RefSeq" id="XP_026190371.1"/>
    </source>
</evidence>
<proteinExistence type="inferred from homology"/>
<dbReference type="GO" id="GO:0016491">
    <property type="term" value="F:oxidoreductase activity"/>
    <property type="evidence" value="ECO:0007669"/>
    <property type="project" value="UniProtKB-KW"/>
</dbReference>
<evidence type="ECO:0000256" key="1">
    <source>
        <dbReference type="ARBA" id="ARBA00004240"/>
    </source>
</evidence>
<dbReference type="PANTHER" id="PTHR43899:SF13">
    <property type="entry name" value="RH59310P"/>
    <property type="match status" value="1"/>
</dbReference>
<dbReference type="Gene3D" id="3.40.50.720">
    <property type="entry name" value="NAD(P)-binding Rossmann-like Domain"/>
    <property type="match status" value="2"/>
</dbReference>
<protein>
    <submittedName>
        <fullName evidence="6">Very-long-chain 3-oxoacyl-CoA reductase 1</fullName>
    </submittedName>
</protein>
<gene>
    <name evidence="6" type="primary">LOC34621254</name>
</gene>
<sequence>MRKASLASPTSALSVALASFNPAFDVAAEAEGVAAGGSRGAASSKSLPTEEARRDAPETERHNLVSYGEWAVITGASDGIGKAMANQLVKKGFKKLLLIARNDQKLKDVTRELETAAPHALTVSRLVVDFATESSEEIYKKISGAVEGMKARKQGMIVCVGSSSSQLPSDPLYSAYAATKAASEAFCRSLQVGIWGL</sequence>
<dbReference type="GO" id="GO:0005783">
    <property type="term" value="C:endoplasmic reticulum"/>
    <property type="evidence" value="ECO:0007669"/>
    <property type="project" value="UniProtKB-SubCell"/>
</dbReference>
<feature type="region of interest" description="Disordered" evidence="4">
    <location>
        <begin position="35"/>
        <end position="60"/>
    </location>
</feature>
<dbReference type="OrthoDB" id="354724at2759"/>
<dbReference type="Pfam" id="PF00106">
    <property type="entry name" value="adh_short"/>
    <property type="match status" value="2"/>
</dbReference>
<keyword evidence="5" id="KW-1185">Reference proteome</keyword>
<dbReference type="AlphaFoldDB" id="A0A6P6RRF2"/>
<evidence type="ECO:0000256" key="4">
    <source>
        <dbReference type="SAM" id="MobiDB-lite"/>
    </source>
</evidence>
<feature type="compositionally biased region" description="Basic and acidic residues" evidence="4">
    <location>
        <begin position="48"/>
        <end position="60"/>
    </location>
</feature>
<accession>A0A6P6RRF2</accession>
<dbReference type="InterPro" id="IPR002347">
    <property type="entry name" value="SDR_fam"/>
</dbReference>
<dbReference type="InterPro" id="IPR036291">
    <property type="entry name" value="NAD(P)-bd_dom_sf"/>
</dbReference>
<keyword evidence="3" id="KW-0560">Oxidoreductase</keyword>
<evidence type="ECO:0000256" key="3">
    <source>
        <dbReference type="ARBA" id="ARBA00023002"/>
    </source>
</evidence>
<name>A0A6P6RRF2_9EIME</name>
<dbReference type="PRINTS" id="PR00081">
    <property type="entry name" value="GDHRDH"/>
</dbReference>
<dbReference type="SUPFAM" id="SSF51735">
    <property type="entry name" value="NAD(P)-binding Rossmann-fold domains"/>
    <property type="match status" value="1"/>
</dbReference>
<dbReference type="PROSITE" id="PS00061">
    <property type="entry name" value="ADH_SHORT"/>
    <property type="match status" value="1"/>
</dbReference>
<dbReference type="GeneID" id="34621254"/>
<dbReference type="InterPro" id="IPR020904">
    <property type="entry name" value="Sc_DH/Rdtase_CS"/>
</dbReference>
<dbReference type="InterPro" id="IPR051019">
    <property type="entry name" value="VLCFA-Steroid_DH"/>
</dbReference>